<proteinExistence type="predicted"/>
<keyword evidence="3" id="KW-1185">Reference proteome</keyword>
<name>A0A9X8D3J0_9BURK</name>
<evidence type="ECO:0000256" key="1">
    <source>
        <dbReference type="SAM" id="MobiDB-lite"/>
    </source>
</evidence>
<feature type="region of interest" description="Disordered" evidence="1">
    <location>
        <begin position="43"/>
        <end position="80"/>
    </location>
</feature>
<reference evidence="2 3" key="1">
    <citation type="submission" date="2018-09" db="EMBL/GenBank/DDBJ databases">
        <title>Acidovorax cavernicola nov. sp. isolated from Gruta de las Maravillas (Aracena, Spain).</title>
        <authorList>
            <person name="Jurado V."/>
            <person name="Gutierrez-Patricio S."/>
            <person name="Gonzalez-Pimentel J.L."/>
            <person name="Miller A.Z."/>
            <person name="Laiz L."/>
            <person name="Saiz-Jimenez C."/>
        </authorList>
    </citation>
    <scope>NUCLEOTIDE SEQUENCE [LARGE SCALE GENOMIC DNA]</scope>
    <source>
        <strain evidence="2 3">1011MAR4D40.2</strain>
    </source>
</reference>
<comment type="caution">
    <text evidence="2">The sequence shown here is derived from an EMBL/GenBank/DDBJ whole genome shotgun (WGS) entry which is preliminary data.</text>
</comment>
<dbReference type="EMBL" id="QXMN01000021">
    <property type="protein sequence ID" value="RIX78151.1"/>
    <property type="molecule type" value="Genomic_DNA"/>
</dbReference>
<evidence type="ECO:0000313" key="3">
    <source>
        <dbReference type="Proteomes" id="UP000265619"/>
    </source>
</evidence>
<accession>A0A9X8D3J0</accession>
<organism evidence="2 3">
    <name type="scientific">Acidovorax cavernicola</name>
    <dbReference type="NCBI Taxonomy" id="1675792"/>
    <lineage>
        <taxon>Bacteria</taxon>
        <taxon>Pseudomonadati</taxon>
        <taxon>Pseudomonadota</taxon>
        <taxon>Betaproteobacteria</taxon>
        <taxon>Burkholderiales</taxon>
        <taxon>Comamonadaceae</taxon>
        <taxon>Acidovorax</taxon>
    </lineage>
</organism>
<protein>
    <submittedName>
        <fullName evidence="2">Uncharacterized protein</fullName>
    </submittedName>
</protein>
<evidence type="ECO:0000313" key="2">
    <source>
        <dbReference type="EMBL" id="RIX78151.1"/>
    </source>
</evidence>
<gene>
    <name evidence="2" type="ORF">D3H34_17385</name>
</gene>
<dbReference type="Proteomes" id="UP000265619">
    <property type="component" value="Unassembled WGS sequence"/>
</dbReference>
<dbReference type="AlphaFoldDB" id="A0A9X8D3J0"/>
<sequence>MSLLLPPCRGQHLRPGEAGSSVLLEGKNRATARFFYVRHKSTGGRLLNHPTHSPLPAPPPRPHRAAPHGTRCRCPAASAR</sequence>